<organism evidence="2 3">
    <name type="scientific">Plantactinospora siamensis</name>
    <dbReference type="NCBI Taxonomy" id="555372"/>
    <lineage>
        <taxon>Bacteria</taxon>
        <taxon>Bacillati</taxon>
        <taxon>Actinomycetota</taxon>
        <taxon>Actinomycetes</taxon>
        <taxon>Micromonosporales</taxon>
        <taxon>Micromonosporaceae</taxon>
        <taxon>Plantactinospora</taxon>
    </lineage>
</organism>
<gene>
    <name evidence="2" type="ORF">ACFFHU_06835</name>
</gene>
<keyword evidence="1" id="KW-0812">Transmembrane</keyword>
<dbReference type="RefSeq" id="WP_377336828.1">
    <property type="nucleotide sequence ID" value="NZ_JBHLUE010000004.1"/>
</dbReference>
<feature type="transmembrane region" description="Helical" evidence="1">
    <location>
        <begin position="20"/>
        <end position="38"/>
    </location>
</feature>
<evidence type="ECO:0000313" key="2">
    <source>
        <dbReference type="EMBL" id="MFC0563883.1"/>
    </source>
</evidence>
<keyword evidence="1" id="KW-1133">Transmembrane helix</keyword>
<evidence type="ECO:0000256" key="1">
    <source>
        <dbReference type="SAM" id="Phobius"/>
    </source>
</evidence>
<keyword evidence="3" id="KW-1185">Reference proteome</keyword>
<dbReference type="Proteomes" id="UP001589894">
    <property type="component" value="Unassembled WGS sequence"/>
</dbReference>
<reference evidence="2 3" key="1">
    <citation type="submission" date="2024-09" db="EMBL/GenBank/DDBJ databases">
        <authorList>
            <person name="Sun Q."/>
            <person name="Mori K."/>
        </authorList>
    </citation>
    <scope>NUCLEOTIDE SEQUENCE [LARGE SCALE GENOMIC DNA]</scope>
    <source>
        <strain evidence="2 3">TBRC 2205</strain>
    </source>
</reference>
<proteinExistence type="predicted"/>
<dbReference type="EMBL" id="JBHLUE010000004">
    <property type="protein sequence ID" value="MFC0563883.1"/>
    <property type="molecule type" value="Genomic_DNA"/>
</dbReference>
<accession>A0ABV6NV16</accession>
<protein>
    <submittedName>
        <fullName evidence="2">Uncharacterized protein</fullName>
    </submittedName>
</protein>
<keyword evidence="1" id="KW-0472">Membrane</keyword>
<evidence type="ECO:0000313" key="3">
    <source>
        <dbReference type="Proteomes" id="UP001589894"/>
    </source>
</evidence>
<sequence length="45" mass="4736">MTEASREPPPVRAVGDAQAAVVVVGTYLVGLALSVAACRRRRDIL</sequence>
<name>A0ABV6NV16_9ACTN</name>
<comment type="caution">
    <text evidence="2">The sequence shown here is derived from an EMBL/GenBank/DDBJ whole genome shotgun (WGS) entry which is preliminary data.</text>
</comment>